<evidence type="ECO:0000256" key="4">
    <source>
        <dbReference type="ARBA" id="ARBA00022833"/>
    </source>
</evidence>
<gene>
    <name evidence="8" type="ORF">ONB1V03_LOCUS798</name>
</gene>
<keyword evidence="1" id="KW-0479">Metal-binding</keyword>
<dbReference type="InterPro" id="IPR013087">
    <property type="entry name" value="Znf_C2H2_type"/>
</dbReference>
<feature type="domain" description="C2H2-type" evidence="7">
    <location>
        <begin position="185"/>
        <end position="213"/>
    </location>
</feature>
<evidence type="ECO:0000256" key="3">
    <source>
        <dbReference type="ARBA" id="ARBA00022771"/>
    </source>
</evidence>
<dbReference type="GO" id="GO:0000981">
    <property type="term" value="F:DNA-binding transcription factor activity, RNA polymerase II-specific"/>
    <property type="evidence" value="ECO:0007669"/>
    <property type="project" value="TreeGrafter"/>
</dbReference>
<evidence type="ECO:0000313" key="8">
    <source>
        <dbReference type="EMBL" id="CAD7637412.1"/>
    </source>
</evidence>
<accession>A0A7R9Q9B6</accession>
<keyword evidence="3 5" id="KW-0863">Zinc-finger</keyword>
<feature type="domain" description="C2H2-type" evidence="7">
    <location>
        <begin position="122"/>
        <end position="152"/>
    </location>
</feature>
<dbReference type="Pfam" id="PF00096">
    <property type="entry name" value="zf-C2H2"/>
    <property type="match status" value="3"/>
</dbReference>
<feature type="domain" description="C2H2-type" evidence="7">
    <location>
        <begin position="153"/>
        <end position="182"/>
    </location>
</feature>
<dbReference type="InterPro" id="IPR036236">
    <property type="entry name" value="Znf_C2H2_sf"/>
</dbReference>
<evidence type="ECO:0000256" key="1">
    <source>
        <dbReference type="ARBA" id="ARBA00022723"/>
    </source>
</evidence>
<feature type="domain" description="C2H2-type" evidence="7">
    <location>
        <begin position="271"/>
        <end position="299"/>
    </location>
</feature>
<dbReference type="Gene3D" id="3.30.160.60">
    <property type="entry name" value="Classic Zinc Finger"/>
    <property type="match status" value="4"/>
</dbReference>
<keyword evidence="2" id="KW-0677">Repeat</keyword>
<dbReference type="EMBL" id="OC914910">
    <property type="protein sequence ID" value="CAD7637412.1"/>
    <property type="molecule type" value="Genomic_DNA"/>
</dbReference>
<dbReference type="SUPFAM" id="SSF57667">
    <property type="entry name" value="beta-beta-alpha zinc fingers"/>
    <property type="match status" value="3"/>
</dbReference>
<dbReference type="GO" id="GO:0005634">
    <property type="term" value="C:nucleus"/>
    <property type="evidence" value="ECO:0007669"/>
    <property type="project" value="UniProtKB-ARBA"/>
</dbReference>
<dbReference type="PANTHER" id="PTHR19818:SF139">
    <property type="entry name" value="PAIR-RULE PROTEIN ODD-PAIRED"/>
    <property type="match status" value="1"/>
</dbReference>
<dbReference type="SMART" id="SM00355">
    <property type="entry name" value="ZnF_C2H2"/>
    <property type="match status" value="5"/>
</dbReference>
<feature type="compositionally biased region" description="Basic and acidic residues" evidence="6">
    <location>
        <begin position="67"/>
        <end position="83"/>
    </location>
</feature>
<dbReference type="GO" id="GO:0008270">
    <property type="term" value="F:zinc ion binding"/>
    <property type="evidence" value="ECO:0007669"/>
    <property type="project" value="UniProtKB-KW"/>
</dbReference>
<dbReference type="AlphaFoldDB" id="A0A7R9Q9B6"/>
<dbReference type="PANTHER" id="PTHR19818">
    <property type="entry name" value="ZINC FINGER PROTEIN ZIC AND GLI"/>
    <property type="match status" value="1"/>
</dbReference>
<feature type="compositionally biased region" description="Acidic residues" evidence="6">
    <location>
        <begin position="84"/>
        <end position="101"/>
    </location>
</feature>
<evidence type="ECO:0000256" key="5">
    <source>
        <dbReference type="PROSITE-ProRule" id="PRU00042"/>
    </source>
</evidence>
<dbReference type="PROSITE" id="PS00028">
    <property type="entry name" value="ZINC_FINGER_C2H2_1"/>
    <property type="match status" value="4"/>
</dbReference>
<dbReference type="OrthoDB" id="427030at2759"/>
<dbReference type="GO" id="GO:0000978">
    <property type="term" value="F:RNA polymerase II cis-regulatory region sequence-specific DNA binding"/>
    <property type="evidence" value="ECO:0007669"/>
    <property type="project" value="TreeGrafter"/>
</dbReference>
<dbReference type="FunFam" id="3.30.160.60:FF:000446">
    <property type="entry name" value="Zinc finger protein"/>
    <property type="match status" value="1"/>
</dbReference>
<sequence length="299" mass="34272">MDADGVAVSADFYLRLAGDGNRMMQKQIPVVQCSESQDAFATTGDPEAHVVSEETQEVQTLDTEVDDRDRDETEGPEEVSKEEEGGESGVGEEDDREDSVDCEPIASTSNSGAKSVSNERPFVCFWPNCGKRFARKHNLKEHKSAVHLKLKRFRCDVEGCGQRFAYKSHLIRHKLKHSGEKPFKYDFSDCGKCFELKSDLNRHNTAVHMKEKRFQCDYNGCERRFSLKQTLIDPLEREAVCLRCMDCDKRFSLKISLKIHKNAVHLKLKPFVCDHKDCGKCFTHRSNLIRHERKHLTNK</sequence>
<dbReference type="Proteomes" id="UP000728032">
    <property type="component" value="Unassembled WGS sequence"/>
</dbReference>
<keyword evidence="9" id="KW-1185">Reference proteome</keyword>
<protein>
    <recommendedName>
        <fullName evidence="7">C2H2-type domain-containing protein</fullName>
    </recommendedName>
</protein>
<evidence type="ECO:0000259" key="7">
    <source>
        <dbReference type="PROSITE" id="PS50157"/>
    </source>
</evidence>
<evidence type="ECO:0000256" key="2">
    <source>
        <dbReference type="ARBA" id="ARBA00022737"/>
    </source>
</evidence>
<feature type="compositionally biased region" description="Polar residues" evidence="6">
    <location>
        <begin position="106"/>
        <end position="116"/>
    </location>
</feature>
<proteinExistence type="predicted"/>
<organism evidence="8">
    <name type="scientific">Oppiella nova</name>
    <dbReference type="NCBI Taxonomy" id="334625"/>
    <lineage>
        <taxon>Eukaryota</taxon>
        <taxon>Metazoa</taxon>
        <taxon>Ecdysozoa</taxon>
        <taxon>Arthropoda</taxon>
        <taxon>Chelicerata</taxon>
        <taxon>Arachnida</taxon>
        <taxon>Acari</taxon>
        <taxon>Acariformes</taxon>
        <taxon>Sarcoptiformes</taxon>
        <taxon>Oribatida</taxon>
        <taxon>Brachypylina</taxon>
        <taxon>Oppioidea</taxon>
        <taxon>Oppiidae</taxon>
        <taxon>Oppiella</taxon>
    </lineage>
</organism>
<dbReference type="GO" id="GO:0045944">
    <property type="term" value="P:positive regulation of transcription by RNA polymerase II"/>
    <property type="evidence" value="ECO:0007669"/>
    <property type="project" value="UniProtKB-ARBA"/>
</dbReference>
<dbReference type="PROSITE" id="PS50157">
    <property type="entry name" value="ZINC_FINGER_C2H2_2"/>
    <property type="match status" value="5"/>
</dbReference>
<keyword evidence="4" id="KW-0862">Zinc</keyword>
<reference evidence="8" key="1">
    <citation type="submission" date="2020-11" db="EMBL/GenBank/DDBJ databases">
        <authorList>
            <person name="Tran Van P."/>
        </authorList>
    </citation>
    <scope>NUCLEOTIDE SEQUENCE</scope>
</reference>
<evidence type="ECO:0000313" key="9">
    <source>
        <dbReference type="Proteomes" id="UP000728032"/>
    </source>
</evidence>
<feature type="domain" description="C2H2-type" evidence="7">
    <location>
        <begin position="242"/>
        <end position="270"/>
    </location>
</feature>
<feature type="region of interest" description="Disordered" evidence="6">
    <location>
        <begin position="37"/>
        <end position="116"/>
    </location>
</feature>
<evidence type="ECO:0000256" key="6">
    <source>
        <dbReference type="SAM" id="MobiDB-lite"/>
    </source>
</evidence>
<dbReference type="EMBL" id="CAJPVJ010000085">
    <property type="protein sequence ID" value="CAG2160476.1"/>
    <property type="molecule type" value="Genomic_DNA"/>
</dbReference>
<name>A0A7R9Q9B6_9ACAR</name>
<dbReference type="InterPro" id="IPR050329">
    <property type="entry name" value="GLI_C2H2-zinc-finger"/>
</dbReference>